<keyword evidence="8" id="KW-1185">Reference proteome</keyword>
<dbReference type="PROSITE" id="PS50119">
    <property type="entry name" value="ZF_BBOX"/>
    <property type="match status" value="1"/>
</dbReference>
<dbReference type="SMART" id="SM00184">
    <property type="entry name" value="RING"/>
    <property type="match status" value="1"/>
</dbReference>
<gene>
    <name evidence="7" type="ORF">C0Q70_03437</name>
</gene>
<dbReference type="InterPro" id="IPR001841">
    <property type="entry name" value="Znf_RING"/>
</dbReference>
<dbReference type="PROSITE" id="PS00518">
    <property type="entry name" value="ZF_RING_1"/>
    <property type="match status" value="1"/>
</dbReference>
<dbReference type="InterPro" id="IPR000315">
    <property type="entry name" value="Znf_B-box"/>
</dbReference>
<dbReference type="EMBL" id="PZQS01000002">
    <property type="protein sequence ID" value="PVD36453.1"/>
    <property type="molecule type" value="Genomic_DNA"/>
</dbReference>
<dbReference type="SUPFAM" id="SSF57845">
    <property type="entry name" value="B-box zinc-binding domain"/>
    <property type="match status" value="1"/>
</dbReference>
<evidence type="ECO:0000256" key="2">
    <source>
        <dbReference type="ARBA" id="ARBA00022771"/>
    </source>
</evidence>
<sequence>MVKVDRTLTSYTDFLGEGTLEALSAFSTCNMSDSGFAVEKDSLVCAVCTEVYRSPRFLPCYHTFCLPCLEELANRHGSILPCPTCRASVPVPPGGVSALQVNFYMTEEALEWARSEDLYSTCPVHTKQHVIFYCTQCDQAICMRCKLTKHEGHVTDDLSDAAVRCKKTVEEHLHRLDDSIQVLIEHAEAVVKIEERAKEKRDAVAGQVGF</sequence>
<dbReference type="PANTHER" id="PTHR25462:SF296">
    <property type="entry name" value="MEIOTIC P26, ISOFORM F"/>
    <property type="match status" value="1"/>
</dbReference>
<comment type="caution">
    <text evidence="7">The sequence shown here is derived from an EMBL/GenBank/DDBJ whole genome shotgun (WGS) entry which is preliminary data.</text>
</comment>
<evidence type="ECO:0000259" key="6">
    <source>
        <dbReference type="PROSITE" id="PS50119"/>
    </source>
</evidence>
<dbReference type="OrthoDB" id="6105938at2759"/>
<dbReference type="SUPFAM" id="SSF57850">
    <property type="entry name" value="RING/U-box"/>
    <property type="match status" value="1"/>
</dbReference>
<evidence type="ECO:0000313" key="8">
    <source>
        <dbReference type="Proteomes" id="UP000245119"/>
    </source>
</evidence>
<dbReference type="Pfam" id="PF00643">
    <property type="entry name" value="zf-B_box"/>
    <property type="match status" value="1"/>
</dbReference>
<evidence type="ECO:0008006" key="9">
    <source>
        <dbReference type="Google" id="ProtNLM"/>
    </source>
</evidence>
<keyword evidence="2 4" id="KW-0863">Zinc-finger</keyword>
<organism evidence="7 8">
    <name type="scientific">Pomacea canaliculata</name>
    <name type="common">Golden apple snail</name>
    <dbReference type="NCBI Taxonomy" id="400727"/>
    <lineage>
        <taxon>Eukaryota</taxon>
        <taxon>Metazoa</taxon>
        <taxon>Spiralia</taxon>
        <taxon>Lophotrochozoa</taxon>
        <taxon>Mollusca</taxon>
        <taxon>Gastropoda</taxon>
        <taxon>Caenogastropoda</taxon>
        <taxon>Architaenioglossa</taxon>
        <taxon>Ampullarioidea</taxon>
        <taxon>Ampullariidae</taxon>
        <taxon>Pomacea</taxon>
    </lineage>
</organism>
<name>A0A2T7PSN9_POMCA</name>
<dbReference type="Gene3D" id="3.30.160.60">
    <property type="entry name" value="Classic Zinc Finger"/>
    <property type="match status" value="1"/>
</dbReference>
<dbReference type="InterPro" id="IPR017907">
    <property type="entry name" value="Znf_RING_CS"/>
</dbReference>
<dbReference type="PROSITE" id="PS50089">
    <property type="entry name" value="ZF_RING_2"/>
    <property type="match status" value="1"/>
</dbReference>
<dbReference type="InterPro" id="IPR047153">
    <property type="entry name" value="TRIM45/56/19-like"/>
</dbReference>
<feature type="domain" description="B box-type" evidence="6">
    <location>
        <begin position="122"/>
        <end position="158"/>
    </location>
</feature>
<dbReference type="Proteomes" id="UP000245119">
    <property type="component" value="Linkage Group LG2"/>
</dbReference>
<accession>A0A2T7PSN9</accession>
<protein>
    <recommendedName>
        <fullName evidence="9">RING-type domain-containing protein</fullName>
    </recommendedName>
</protein>
<keyword evidence="3" id="KW-0862">Zinc</keyword>
<feature type="domain" description="RING-type" evidence="5">
    <location>
        <begin position="45"/>
        <end position="86"/>
    </location>
</feature>
<keyword evidence="1" id="KW-0479">Metal-binding</keyword>
<reference evidence="7 8" key="1">
    <citation type="submission" date="2018-04" db="EMBL/GenBank/DDBJ databases">
        <title>The genome of golden apple snail Pomacea canaliculata provides insight into stress tolerance and invasive adaptation.</title>
        <authorList>
            <person name="Liu C."/>
            <person name="Liu B."/>
            <person name="Ren Y."/>
            <person name="Zhang Y."/>
            <person name="Wang H."/>
            <person name="Li S."/>
            <person name="Jiang F."/>
            <person name="Yin L."/>
            <person name="Zhang G."/>
            <person name="Qian W."/>
            <person name="Fan W."/>
        </authorList>
    </citation>
    <scope>NUCLEOTIDE SEQUENCE [LARGE SCALE GENOMIC DNA]</scope>
    <source>
        <strain evidence="7">SZHN2017</strain>
        <tissue evidence="7">Muscle</tissue>
    </source>
</reference>
<evidence type="ECO:0000313" key="7">
    <source>
        <dbReference type="EMBL" id="PVD36453.1"/>
    </source>
</evidence>
<dbReference type="InterPro" id="IPR018957">
    <property type="entry name" value="Znf_C3HC4_RING-type"/>
</dbReference>
<dbReference type="Pfam" id="PF00097">
    <property type="entry name" value="zf-C3HC4"/>
    <property type="match status" value="1"/>
</dbReference>
<evidence type="ECO:0000256" key="3">
    <source>
        <dbReference type="ARBA" id="ARBA00022833"/>
    </source>
</evidence>
<evidence type="ECO:0000256" key="4">
    <source>
        <dbReference type="PROSITE-ProRule" id="PRU00024"/>
    </source>
</evidence>
<dbReference type="AlphaFoldDB" id="A0A2T7PSN9"/>
<dbReference type="Gene3D" id="3.30.40.10">
    <property type="entry name" value="Zinc/RING finger domain, C3HC4 (zinc finger)"/>
    <property type="match status" value="1"/>
</dbReference>
<dbReference type="PANTHER" id="PTHR25462">
    <property type="entry name" value="BONUS, ISOFORM C-RELATED"/>
    <property type="match status" value="1"/>
</dbReference>
<evidence type="ECO:0000256" key="1">
    <source>
        <dbReference type="ARBA" id="ARBA00022723"/>
    </source>
</evidence>
<dbReference type="InterPro" id="IPR013083">
    <property type="entry name" value="Znf_RING/FYVE/PHD"/>
</dbReference>
<evidence type="ECO:0000259" key="5">
    <source>
        <dbReference type="PROSITE" id="PS50089"/>
    </source>
</evidence>
<dbReference type="GO" id="GO:0008270">
    <property type="term" value="F:zinc ion binding"/>
    <property type="evidence" value="ECO:0007669"/>
    <property type="project" value="UniProtKB-KW"/>
</dbReference>
<proteinExistence type="predicted"/>